<protein>
    <submittedName>
        <fullName evidence="2">Uncharacterized protein</fullName>
    </submittedName>
</protein>
<dbReference type="InterPro" id="IPR040348">
    <property type="entry name" value="POLAR-like"/>
</dbReference>
<evidence type="ECO:0000256" key="1">
    <source>
        <dbReference type="SAM" id="Coils"/>
    </source>
</evidence>
<proteinExistence type="predicted"/>
<keyword evidence="1" id="KW-0175">Coiled coil</keyword>
<comment type="caution">
    <text evidence="2">The sequence shown here is derived from an EMBL/GenBank/DDBJ whole genome shotgun (WGS) entry which is preliminary data.</text>
</comment>
<organism evidence="2 3">
    <name type="scientific">Perilla frutescens var. hirtella</name>
    <name type="common">Perilla citriodora</name>
    <name type="synonym">Perilla setoyensis</name>
    <dbReference type="NCBI Taxonomy" id="608512"/>
    <lineage>
        <taxon>Eukaryota</taxon>
        <taxon>Viridiplantae</taxon>
        <taxon>Streptophyta</taxon>
        <taxon>Embryophyta</taxon>
        <taxon>Tracheophyta</taxon>
        <taxon>Spermatophyta</taxon>
        <taxon>Magnoliopsida</taxon>
        <taxon>eudicotyledons</taxon>
        <taxon>Gunneridae</taxon>
        <taxon>Pentapetalae</taxon>
        <taxon>asterids</taxon>
        <taxon>lamiids</taxon>
        <taxon>Lamiales</taxon>
        <taxon>Lamiaceae</taxon>
        <taxon>Nepetoideae</taxon>
        <taxon>Elsholtzieae</taxon>
        <taxon>Perilla</taxon>
    </lineage>
</organism>
<dbReference type="PANTHER" id="PTHR33476:SF22">
    <property type="entry name" value="PROTEIN POLAR LOCALIZATION DURING ASYMMETRIC DIVISION AND REDISTRIBUTION"/>
    <property type="match status" value="1"/>
</dbReference>
<evidence type="ECO:0000313" key="3">
    <source>
        <dbReference type="Proteomes" id="UP001190926"/>
    </source>
</evidence>
<dbReference type="GO" id="GO:0008356">
    <property type="term" value="P:asymmetric cell division"/>
    <property type="evidence" value="ECO:0007669"/>
    <property type="project" value="InterPro"/>
</dbReference>
<name>A0AAD4JNZ9_PERFH</name>
<dbReference type="PANTHER" id="PTHR33476">
    <property type="entry name" value="EMB|CAB62613.1"/>
    <property type="match status" value="1"/>
</dbReference>
<feature type="coiled-coil region" evidence="1">
    <location>
        <begin position="246"/>
        <end position="280"/>
    </location>
</feature>
<dbReference type="EMBL" id="SDAM02000019">
    <property type="protein sequence ID" value="KAH6836490.1"/>
    <property type="molecule type" value="Genomic_DNA"/>
</dbReference>
<gene>
    <name evidence="2" type="ORF">C2S53_001112</name>
</gene>
<reference evidence="2 3" key="1">
    <citation type="journal article" date="2021" name="Nat. Commun.">
        <title>Incipient diploidization of the medicinal plant Perilla within 10,000 years.</title>
        <authorList>
            <person name="Zhang Y."/>
            <person name="Shen Q."/>
            <person name="Leng L."/>
            <person name="Zhang D."/>
            <person name="Chen S."/>
            <person name="Shi Y."/>
            <person name="Ning Z."/>
            <person name="Chen S."/>
        </authorList>
    </citation>
    <scope>NUCLEOTIDE SEQUENCE [LARGE SCALE GENOMIC DNA]</scope>
    <source>
        <strain evidence="3">cv. PC099</strain>
    </source>
</reference>
<keyword evidence="3" id="KW-1185">Reference proteome</keyword>
<sequence length="328" mass="38207">MRHEGYEAAKGRRRKICRSFTCISPWTIFLRLFSGGKSRFSKTKFTERDWGKWKIHGDLDVERKIGMESASFAEDFSEIGKEASFNLGVGFGLIYLVRNELNKMVELRRKIESLLQQFQTEMEIQDDMPSTSSISSSLSKEIMYAEEHDHSDQFSLPDDHVKHPKISFRGEKSLRMDQLEAELEAEFDRLQRRMDGEFLYPEVNVEQNAAELNEFEEVGELQEFSKDEFGGVSPKDLERKLHRVLESRQQERIKELESGLEHAMQQLEEKETELSLWRDAGRLVARHLPAISTVLFQVKQSMEPEFGVRETAASVMRNSMYKHNIQTI</sequence>
<accession>A0AAD4JNZ9</accession>
<dbReference type="Proteomes" id="UP001190926">
    <property type="component" value="Unassembled WGS sequence"/>
</dbReference>
<evidence type="ECO:0000313" key="2">
    <source>
        <dbReference type="EMBL" id="KAH6836490.1"/>
    </source>
</evidence>
<dbReference type="AlphaFoldDB" id="A0AAD4JNZ9"/>